<sequence length="393" mass="41825">MIFPTQSTPNTNTNPPKSISGFTLPSTTQASSTAPLTGGFQFAPTQAAGDNKPAPSLFGTSFTQSAGLPKTTAPTLSFGTSASQTPSTGGFNFGTNKIAQGAAATGVPFSSIGFGTPVTSTTITSLTSSVPSLSGATTISVAASTTATISTTVTKPSLGIAPATTTTSAATTTSTTGFSLGVPPAITTTSTSLVPVQTSSSTTTSTSPSLSFAQLEDSINKWTIYLEEQGKFFVNQAKQLNAWDTLLISNGEKILNLNSSIERVKQQQSQLDQELDFILAQQRELEELIVPLEKDLVDTPLNDVDRNQMYQFSEIIDSQLKQISDDLKEIIENINETNKDEEGSNPITQIGKILNAHMNSLQWVDRNTSQISRQLQEITRIEEANRRNLNLNN</sequence>
<keyword evidence="4" id="KW-0509">mRNA transport</keyword>
<keyword evidence="9" id="KW-0175">Coiled coil</keyword>
<dbReference type="PANTHER" id="PTHR12084">
    <property type="entry name" value="NUCLEAR PORE GLYCOPROTEIN P62-RELATED"/>
    <property type="match status" value="1"/>
</dbReference>
<dbReference type="EMBL" id="JBDJPC010000005">
    <property type="protein sequence ID" value="KAL1501650.1"/>
    <property type="molecule type" value="Genomic_DNA"/>
</dbReference>
<evidence type="ECO:0000256" key="4">
    <source>
        <dbReference type="ARBA" id="ARBA00022816"/>
    </source>
</evidence>
<dbReference type="InterPro" id="IPR007758">
    <property type="entry name" value="Nucleoporin_NSP1_C"/>
</dbReference>
<evidence type="ECO:0000256" key="3">
    <source>
        <dbReference type="ARBA" id="ARBA00022448"/>
    </source>
</evidence>
<dbReference type="Pfam" id="PF05064">
    <property type="entry name" value="Nsp1_C"/>
    <property type="match status" value="1"/>
</dbReference>
<evidence type="ECO:0000256" key="5">
    <source>
        <dbReference type="ARBA" id="ARBA00022927"/>
    </source>
</evidence>
<name>A0ABD1ESR7_HYPHA</name>
<keyword evidence="8" id="KW-0539">Nucleus</keyword>
<evidence type="ECO:0000256" key="2">
    <source>
        <dbReference type="ARBA" id="ARBA00005911"/>
    </source>
</evidence>
<evidence type="ECO:0000256" key="9">
    <source>
        <dbReference type="SAM" id="Coils"/>
    </source>
</evidence>
<dbReference type="Proteomes" id="UP001566132">
    <property type="component" value="Unassembled WGS sequence"/>
</dbReference>
<evidence type="ECO:0000259" key="11">
    <source>
        <dbReference type="Pfam" id="PF05064"/>
    </source>
</evidence>
<evidence type="ECO:0000313" key="12">
    <source>
        <dbReference type="EMBL" id="KAL1501650.1"/>
    </source>
</evidence>
<evidence type="ECO:0000256" key="8">
    <source>
        <dbReference type="ARBA" id="ARBA00023242"/>
    </source>
</evidence>
<proteinExistence type="inferred from homology"/>
<gene>
    <name evidence="12" type="ORF">ABEB36_006944</name>
</gene>
<dbReference type="GO" id="GO:0005643">
    <property type="term" value="C:nuclear pore"/>
    <property type="evidence" value="ECO:0007669"/>
    <property type="project" value="UniProtKB-SubCell"/>
</dbReference>
<keyword evidence="3" id="KW-0813">Transport</keyword>
<evidence type="ECO:0000256" key="7">
    <source>
        <dbReference type="ARBA" id="ARBA00023132"/>
    </source>
</evidence>
<evidence type="ECO:0000313" key="13">
    <source>
        <dbReference type="Proteomes" id="UP001566132"/>
    </source>
</evidence>
<feature type="compositionally biased region" description="Polar residues" evidence="10">
    <location>
        <begin position="20"/>
        <end position="35"/>
    </location>
</feature>
<dbReference type="FunFam" id="1.20.5.170:FF:000040">
    <property type="entry name" value="Nuclear pore glycoprotein p62"/>
    <property type="match status" value="1"/>
</dbReference>
<comment type="similarity">
    <text evidence="2">Belongs to the nucleoporin NSP1/NUP62 family.</text>
</comment>
<comment type="caution">
    <text evidence="12">The sequence shown here is derived from an EMBL/GenBank/DDBJ whole genome shotgun (WGS) entry which is preliminary data.</text>
</comment>
<feature type="region of interest" description="Disordered" evidence="10">
    <location>
        <begin position="1"/>
        <end position="65"/>
    </location>
</feature>
<dbReference type="AlphaFoldDB" id="A0ABD1ESR7"/>
<accession>A0ABD1ESR7</accession>
<reference evidence="12 13" key="1">
    <citation type="submission" date="2024-05" db="EMBL/GenBank/DDBJ databases">
        <title>Genetic variation in Jamaican populations of the coffee berry borer (Hypothenemus hampei).</title>
        <authorList>
            <person name="Errbii M."/>
            <person name="Myrie A."/>
        </authorList>
    </citation>
    <scope>NUCLEOTIDE SEQUENCE [LARGE SCALE GENOMIC DNA]</scope>
    <source>
        <strain evidence="12">JA-Hopewell-2020-01-JO</strain>
        <tissue evidence="12">Whole body</tissue>
    </source>
</reference>
<comment type="subcellular location">
    <subcellularLocation>
        <location evidence="1">Nucleus</location>
        <location evidence="1">Nuclear pore complex</location>
    </subcellularLocation>
</comment>
<evidence type="ECO:0000256" key="10">
    <source>
        <dbReference type="SAM" id="MobiDB-lite"/>
    </source>
</evidence>
<organism evidence="12 13">
    <name type="scientific">Hypothenemus hampei</name>
    <name type="common">Coffee berry borer</name>
    <dbReference type="NCBI Taxonomy" id="57062"/>
    <lineage>
        <taxon>Eukaryota</taxon>
        <taxon>Metazoa</taxon>
        <taxon>Ecdysozoa</taxon>
        <taxon>Arthropoda</taxon>
        <taxon>Hexapoda</taxon>
        <taxon>Insecta</taxon>
        <taxon>Pterygota</taxon>
        <taxon>Neoptera</taxon>
        <taxon>Endopterygota</taxon>
        <taxon>Coleoptera</taxon>
        <taxon>Polyphaga</taxon>
        <taxon>Cucujiformia</taxon>
        <taxon>Curculionidae</taxon>
        <taxon>Scolytinae</taxon>
        <taxon>Hypothenemus</taxon>
    </lineage>
</organism>
<feature type="domain" description="Nucleoporin NSP1-like C-terminal" evidence="11">
    <location>
        <begin position="199"/>
        <end position="297"/>
    </location>
</feature>
<dbReference type="InterPro" id="IPR026010">
    <property type="entry name" value="NSP1/NUP62"/>
</dbReference>
<dbReference type="PANTHER" id="PTHR12084:SF0">
    <property type="entry name" value="NUCLEAR PORE GLYCOPROTEIN P62"/>
    <property type="match status" value="1"/>
</dbReference>
<keyword evidence="13" id="KW-1185">Reference proteome</keyword>
<keyword evidence="7" id="KW-0906">Nuclear pore complex</keyword>
<feature type="coiled-coil region" evidence="9">
    <location>
        <begin position="254"/>
        <end position="281"/>
    </location>
</feature>
<dbReference type="GO" id="GO:0015031">
    <property type="term" value="P:protein transport"/>
    <property type="evidence" value="ECO:0007669"/>
    <property type="project" value="UniProtKB-KW"/>
</dbReference>
<keyword evidence="5" id="KW-0653">Protein transport</keyword>
<evidence type="ECO:0000256" key="1">
    <source>
        <dbReference type="ARBA" id="ARBA00004567"/>
    </source>
</evidence>
<dbReference type="GO" id="GO:0051028">
    <property type="term" value="P:mRNA transport"/>
    <property type="evidence" value="ECO:0007669"/>
    <property type="project" value="UniProtKB-KW"/>
</dbReference>
<dbReference type="Gene3D" id="1.20.5.170">
    <property type="match status" value="1"/>
</dbReference>
<protein>
    <recommendedName>
        <fullName evidence="11">Nucleoporin NSP1-like C-terminal domain-containing protein</fullName>
    </recommendedName>
</protein>
<evidence type="ECO:0000256" key="6">
    <source>
        <dbReference type="ARBA" id="ARBA00023010"/>
    </source>
</evidence>
<keyword evidence="6" id="KW-0811">Translocation</keyword>